<dbReference type="EMBL" id="JYDV01000141">
    <property type="protein sequence ID" value="KRZ29332.1"/>
    <property type="molecule type" value="Genomic_DNA"/>
</dbReference>
<dbReference type="Proteomes" id="UP000054632">
    <property type="component" value="Unassembled WGS sequence"/>
</dbReference>
<evidence type="ECO:0000313" key="3">
    <source>
        <dbReference type="Proteomes" id="UP000054632"/>
    </source>
</evidence>
<proteinExistence type="predicted"/>
<sequence length="101" mass="11423">MNGNLSVCLFLRSAATYQLHAITVDLSFSGHSKTKRSKQVSPELFYMTLICIPVDIDKGFSIIDRNRILQMHNCGGQLLSWLAVFKFFAQMNNYANVSCSR</sequence>
<dbReference type="Proteomes" id="UP000054826">
    <property type="component" value="Unassembled WGS sequence"/>
</dbReference>
<comment type="caution">
    <text evidence="1">The sequence shown here is derived from an EMBL/GenBank/DDBJ whole genome shotgun (WGS) entry which is preliminary data.</text>
</comment>
<evidence type="ECO:0000313" key="4">
    <source>
        <dbReference type="Proteomes" id="UP000054826"/>
    </source>
</evidence>
<organism evidence="1 3">
    <name type="scientific">Trichinella pseudospiralis</name>
    <name type="common">Parasitic roundworm</name>
    <dbReference type="NCBI Taxonomy" id="6337"/>
    <lineage>
        <taxon>Eukaryota</taxon>
        <taxon>Metazoa</taxon>
        <taxon>Ecdysozoa</taxon>
        <taxon>Nematoda</taxon>
        <taxon>Enoplea</taxon>
        <taxon>Dorylaimia</taxon>
        <taxon>Trichinellida</taxon>
        <taxon>Trichinellidae</taxon>
        <taxon>Trichinella</taxon>
    </lineage>
</organism>
<gene>
    <name evidence="1" type="ORF">T4A_12669</name>
    <name evidence="2" type="ORF">T4C_4600</name>
</gene>
<evidence type="ECO:0000313" key="2">
    <source>
        <dbReference type="EMBL" id="KRZ29332.1"/>
    </source>
</evidence>
<reference evidence="3 4" key="1">
    <citation type="submission" date="2015-01" db="EMBL/GenBank/DDBJ databases">
        <title>Evolution of Trichinella species and genotypes.</title>
        <authorList>
            <person name="Korhonen P.K."/>
            <person name="Edoardo P."/>
            <person name="Giuseppe L.R."/>
            <person name="Gasser R.B."/>
        </authorList>
    </citation>
    <scope>NUCLEOTIDE SEQUENCE [LARGE SCALE GENOMIC DNA]</scope>
    <source>
        <strain evidence="1">ISS13</strain>
        <strain evidence="2">ISS176</strain>
    </source>
</reference>
<evidence type="ECO:0000313" key="1">
    <source>
        <dbReference type="EMBL" id="KRY67340.1"/>
    </source>
</evidence>
<name>A0A0V1E0R6_TRIPS</name>
<protein>
    <submittedName>
        <fullName evidence="1">Uncharacterized protein</fullName>
    </submittedName>
</protein>
<accession>A0A0V1E0R6</accession>
<dbReference type="AlphaFoldDB" id="A0A0V1E0R6"/>
<dbReference type="EMBL" id="JYDR01000140">
    <property type="protein sequence ID" value="KRY67340.1"/>
    <property type="molecule type" value="Genomic_DNA"/>
</dbReference>